<evidence type="ECO:0000313" key="3">
    <source>
        <dbReference type="Proteomes" id="UP001264980"/>
    </source>
</evidence>
<sequence>MKILIAAFLVLCSATCFAQSDQQLKAQVSKIPRGTKTIILTLDSTRSSKDLLAQLVSHIIDKGYEVDNMNSELGMIQTKEKNVKFTWSARFTFLLTNNNRLKIKGKSIQQLDHDFVHDIENKGALGDMYVYTFREMVRVSNGIPNQGIEYSK</sequence>
<protein>
    <submittedName>
        <fullName evidence="2">Uncharacterized protein</fullName>
    </submittedName>
</protein>
<feature type="chain" id="PRO_5046628606" evidence="1">
    <location>
        <begin position="19"/>
        <end position="152"/>
    </location>
</feature>
<proteinExistence type="predicted"/>
<evidence type="ECO:0000313" key="2">
    <source>
        <dbReference type="EMBL" id="MDR6808881.1"/>
    </source>
</evidence>
<dbReference type="EMBL" id="JAVDTI010000008">
    <property type="protein sequence ID" value="MDR6808881.1"/>
    <property type="molecule type" value="Genomic_DNA"/>
</dbReference>
<evidence type="ECO:0000256" key="1">
    <source>
        <dbReference type="SAM" id="SignalP"/>
    </source>
</evidence>
<comment type="caution">
    <text evidence="2">The sequence shown here is derived from an EMBL/GenBank/DDBJ whole genome shotgun (WGS) entry which is preliminary data.</text>
</comment>
<feature type="signal peptide" evidence="1">
    <location>
        <begin position="1"/>
        <end position="18"/>
    </location>
</feature>
<name>A0ABU1R644_9BACT</name>
<reference evidence="2 3" key="1">
    <citation type="submission" date="2023-07" db="EMBL/GenBank/DDBJ databases">
        <title>Sorghum-associated microbial communities from plants grown in Nebraska, USA.</title>
        <authorList>
            <person name="Schachtman D."/>
        </authorList>
    </citation>
    <scope>NUCLEOTIDE SEQUENCE [LARGE SCALE GENOMIC DNA]</scope>
    <source>
        <strain evidence="2 3">BE57</strain>
    </source>
</reference>
<dbReference type="Proteomes" id="UP001264980">
    <property type="component" value="Unassembled WGS sequence"/>
</dbReference>
<gene>
    <name evidence="2" type="ORF">J2W84_005946</name>
</gene>
<accession>A0ABU1R644</accession>
<dbReference type="RefSeq" id="WP_309991454.1">
    <property type="nucleotide sequence ID" value="NZ_JAVDTI010000008.1"/>
</dbReference>
<organism evidence="2 3">
    <name type="scientific">Dyadobacter fermentans</name>
    <dbReference type="NCBI Taxonomy" id="94254"/>
    <lineage>
        <taxon>Bacteria</taxon>
        <taxon>Pseudomonadati</taxon>
        <taxon>Bacteroidota</taxon>
        <taxon>Cytophagia</taxon>
        <taxon>Cytophagales</taxon>
        <taxon>Spirosomataceae</taxon>
        <taxon>Dyadobacter</taxon>
    </lineage>
</organism>
<keyword evidence="1" id="KW-0732">Signal</keyword>
<keyword evidence="3" id="KW-1185">Reference proteome</keyword>